<proteinExistence type="predicted"/>
<protein>
    <submittedName>
        <fullName evidence="1">Uncharacterized protein</fullName>
    </submittedName>
</protein>
<accession>A0A402CEP2</accession>
<evidence type="ECO:0000313" key="1">
    <source>
        <dbReference type="EMBL" id="GCE42068.1"/>
    </source>
</evidence>
<comment type="caution">
    <text evidence="1">The sequence shown here is derived from an EMBL/GenBank/DDBJ whole genome shotgun (WGS) entry which is preliminary data.</text>
</comment>
<dbReference type="EMBL" id="BHYM01000049">
    <property type="protein sequence ID" value="GCE42068.1"/>
    <property type="molecule type" value="Genomic_DNA"/>
</dbReference>
<dbReference type="Proteomes" id="UP000287519">
    <property type="component" value="Unassembled WGS sequence"/>
</dbReference>
<evidence type="ECO:0000313" key="2">
    <source>
        <dbReference type="Proteomes" id="UP000287519"/>
    </source>
</evidence>
<reference evidence="1 2" key="1">
    <citation type="submission" date="2018-11" db="EMBL/GenBank/DDBJ databases">
        <title>Microbial catabolism of amino acid.</title>
        <authorList>
            <person name="Hibi M."/>
            <person name="Ogawa J."/>
        </authorList>
    </citation>
    <scope>NUCLEOTIDE SEQUENCE [LARGE SCALE GENOMIC DNA]</scope>
    <source>
        <strain evidence="1 2">C31-06</strain>
    </source>
</reference>
<dbReference type="AlphaFoldDB" id="A0A402CEP2"/>
<sequence length="43" mass="5145">MIDAGNSTIHFEMIIHHAWTRVEIMIAKRNRRSREYGWSVPAY</sequence>
<organism evidence="1 2">
    <name type="scientific">Rhodococcus wratislaviensis</name>
    <name type="common">Tsukamurella wratislaviensis</name>
    <dbReference type="NCBI Taxonomy" id="44752"/>
    <lineage>
        <taxon>Bacteria</taxon>
        <taxon>Bacillati</taxon>
        <taxon>Actinomycetota</taxon>
        <taxon>Actinomycetes</taxon>
        <taxon>Mycobacteriales</taxon>
        <taxon>Nocardiaceae</taxon>
        <taxon>Rhodococcus</taxon>
    </lineage>
</organism>
<gene>
    <name evidence="1" type="ORF">Rhow_005727</name>
</gene>
<keyword evidence="2" id="KW-1185">Reference proteome</keyword>
<name>A0A402CEP2_RHOWR</name>